<keyword evidence="3" id="KW-1185">Reference proteome</keyword>
<dbReference type="Proteomes" id="UP000016800">
    <property type="component" value="Chromosome VIII"/>
</dbReference>
<dbReference type="SUPFAM" id="SSF51735">
    <property type="entry name" value="NAD(P)-binding Rossmann-fold domains"/>
    <property type="match status" value="1"/>
</dbReference>
<dbReference type="PANTHER" id="PTHR45033:SF3">
    <property type="entry name" value="DEHYDROGENASE, PUTATIVE (AFU_ORTHOLOGUE AFUA_2G13270)-RELATED"/>
    <property type="match status" value="1"/>
</dbReference>
<protein>
    <submittedName>
        <fullName evidence="2">Related to alcohol dehydrogenase</fullName>
    </submittedName>
</protein>
<dbReference type="RefSeq" id="XP_023434935.1">
    <property type="nucleotide sequence ID" value="XM_023582395.1"/>
</dbReference>
<dbReference type="Gene3D" id="3.40.50.720">
    <property type="entry name" value="NAD(P)-binding Rossmann-like Domain"/>
    <property type="match status" value="1"/>
</dbReference>
<dbReference type="SMART" id="SM00829">
    <property type="entry name" value="PKS_ER"/>
    <property type="match status" value="1"/>
</dbReference>
<dbReference type="SUPFAM" id="SSF50129">
    <property type="entry name" value="GroES-like"/>
    <property type="match status" value="1"/>
</dbReference>
<dbReference type="PANTHER" id="PTHR45033">
    <property type="match status" value="1"/>
</dbReference>
<dbReference type="InterPro" id="IPR020843">
    <property type="entry name" value="ER"/>
</dbReference>
<dbReference type="VEuPathDB" id="FungiDB:FFUJ_12752"/>
<evidence type="ECO:0000313" key="2">
    <source>
        <dbReference type="EMBL" id="CCT72857.1"/>
    </source>
</evidence>
<dbReference type="STRING" id="1279085.S0EGA0"/>
<dbReference type="Pfam" id="PF00107">
    <property type="entry name" value="ADH_zinc_N"/>
    <property type="match status" value="1"/>
</dbReference>
<sequence length="337" mass="36121">MPQQLTIDKIDGKPGSVYYPLRLREVPRPIPGPNEYLHLYPAISFTNPLLADGYGTVVEAGPGADSALLHTPVLLTPCRGWHSSPDGPDGDVTFATLGGTQSTPLGTAQDYIVVHESEVEPAPKHLSPTEAAALPLSGGNAEPGRNILITGIGGGVALQALQFAVARGCNVWVTSGDEAKIHRAVQLGARGGVIYRNADWDKELLALLPASRSYIDAIIDGAGGDIVRRGVRLLRTGGIISSYGMTVAPKMDWLMQAVMKNIELHGSTMGSRQEFREMVEFVRQHRIKPVVSRTVKGLDNLDAIDGLFQDVRDAKQFGKLVIEISSPGNGEMMSSKL</sequence>
<proteinExistence type="predicted"/>
<gene>
    <name evidence="2" type="ORF">FFUJ_12752</name>
</gene>
<evidence type="ECO:0000313" key="3">
    <source>
        <dbReference type="Proteomes" id="UP000016800"/>
    </source>
</evidence>
<dbReference type="HOGENOM" id="CLU_026673_3_4_1"/>
<dbReference type="InterPro" id="IPR052711">
    <property type="entry name" value="Zinc_ADH-like"/>
</dbReference>
<dbReference type="InterPro" id="IPR011032">
    <property type="entry name" value="GroES-like_sf"/>
</dbReference>
<dbReference type="FunFam" id="3.40.50.720:FF:000481">
    <property type="entry name" value="Alcohol dehydrogenase, variant"/>
    <property type="match status" value="1"/>
</dbReference>
<dbReference type="Gene3D" id="3.90.180.10">
    <property type="entry name" value="Medium-chain alcohol dehydrogenases, catalytic domain"/>
    <property type="match status" value="1"/>
</dbReference>
<dbReference type="GeneID" id="35406208"/>
<organism evidence="2 3">
    <name type="scientific">Gibberella fujikuroi (strain CBS 195.34 / IMI 58289 / NRRL A-6831)</name>
    <name type="common">Bakanae and foot rot disease fungus</name>
    <name type="synonym">Fusarium fujikuroi</name>
    <dbReference type="NCBI Taxonomy" id="1279085"/>
    <lineage>
        <taxon>Eukaryota</taxon>
        <taxon>Fungi</taxon>
        <taxon>Dikarya</taxon>
        <taxon>Ascomycota</taxon>
        <taxon>Pezizomycotina</taxon>
        <taxon>Sordariomycetes</taxon>
        <taxon>Hypocreomycetidae</taxon>
        <taxon>Hypocreales</taxon>
        <taxon>Nectriaceae</taxon>
        <taxon>Fusarium</taxon>
        <taxon>Fusarium fujikuroi species complex</taxon>
    </lineage>
</organism>
<dbReference type="GO" id="GO:0016491">
    <property type="term" value="F:oxidoreductase activity"/>
    <property type="evidence" value="ECO:0007669"/>
    <property type="project" value="InterPro"/>
</dbReference>
<feature type="domain" description="Enoyl reductase (ER)" evidence="1">
    <location>
        <begin position="12"/>
        <end position="322"/>
    </location>
</feature>
<evidence type="ECO:0000259" key="1">
    <source>
        <dbReference type="SMART" id="SM00829"/>
    </source>
</evidence>
<reference evidence="3" key="1">
    <citation type="journal article" date="2013" name="PLoS Pathog.">
        <title>Deciphering the cryptic genome: genome-wide analyses of the rice pathogen Fusarium fujikuroi reveal complex regulation of secondary metabolism and novel metabolites.</title>
        <authorList>
            <person name="Wiemann P."/>
            <person name="Sieber C.M."/>
            <person name="von Bargen K.W."/>
            <person name="Studt L."/>
            <person name="Niehaus E.M."/>
            <person name="Espino J.J."/>
            <person name="Huss K."/>
            <person name="Michielse C.B."/>
            <person name="Albermann S."/>
            <person name="Wagner D."/>
            <person name="Bergner S.V."/>
            <person name="Connolly L.R."/>
            <person name="Fischer A."/>
            <person name="Reuter G."/>
            <person name="Kleigrewe K."/>
            <person name="Bald T."/>
            <person name="Wingfield B.D."/>
            <person name="Ophir R."/>
            <person name="Freeman S."/>
            <person name="Hippler M."/>
            <person name="Smith K.M."/>
            <person name="Brown D.W."/>
            <person name="Proctor R.H."/>
            <person name="Munsterkotter M."/>
            <person name="Freitag M."/>
            <person name="Humpf H.U."/>
            <person name="Guldener U."/>
            <person name="Tudzynski B."/>
        </authorList>
    </citation>
    <scope>NUCLEOTIDE SEQUENCE [LARGE SCALE GENOMIC DNA]</scope>
    <source>
        <strain evidence="3">CBS 195.34 / IMI 58289 / NRRL A-6831</strain>
    </source>
</reference>
<dbReference type="CDD" id="cd05188">
    <property type="entry name" value="MDR"/>
    <property type="match status" value="1"/>
</dbReference>
<dbReference type="AlphaFoldDB" id="S0EGA0"/>
<accession>S0EGA0</accession>
<dbReference type="InterPro" id="IPR036291">
    <property type="entry name" value="NAD(P)-bd_dom_sf"/>
</dbReference>
<dbReference type="EMBL" id="HF679030">
    <property type="protein sequence ID" value="CCT72857.1"/>
    <property type="molecule type" value="Genomic_DNA"/>
</dbReference>
<dbReference type="InterPro" id="IPR013149">
    <property type="entry name" value="ADH-like_C"/>
</dbReference>
<name>S0EGA0_GIBF5</name>